<comment type="caution">
    <text evidence="4">The sequence shown here is derived from an EMBL/GenBank/DDBJ whole genome shotgun (WGS) entry which is preliminary data.</text>
</comment>
<keyword evidence="5" id="KW-1185">Reference proteome</keyword>
<evidence type="ECO:0000256" key="1">
    <source>
        <dbReference type="ARBA" id="ARBA00022741"/>
    </source>
</evidence>
<proteinExistence type="predicted"/>
<dbReference type="GO" id="GO:0016887">
    <property type="term" value="F:ATP hydrolysis activity"/>
    <property type="evidence" value="ECO:0007669"/>
    <property type="project" value="InterPro"/>
</dbReference>
<dbReference type="InterPro" id="IPR003593">
    <property type="entry name" value="AAA+_ATPase"/>
</dbReference>
<dbReference type="InterPro" id="IPR027417">
    <property type="entry name" value="P-loop_NTPase"/>
</dbReference>
<dbReference type="PROSITE" id="PS00211">
    <property type="entry name" value="ABC_TRANSPORTER_1"/>
    <property type="match status" value="1"/>
</dbReference>
<dbReference type="AlphaFoldDB" id="A0A4R4N7M0"/>
<keyword evidence="1" id="KW-0547">Nucleotide-binding</keyword>
<evidence type="ECO:0000313" key="4">
    <source>
        <dbReference type="EMBL" id="TDC04044.1"/>
    </source>
</evidence>
<keyword evidence="2 4" id="KW-0067">ATP-binding</keyword>
<dbReference type="PROSITE" id="PS50893">
    <property type="entry name" value="ABC_TRANSPORTER_2"/>
    <property type="match status" value="1"/>
</dbReference>
<reference evidence="4 5" key="1">
    <citation type="submission" date="2019-02" db="EMBL/GenBank/DDBJ databases">
        <title>Draft genome sequences of novel Actinobacteria.</title>
        <authorList>
            <person name="Sahin N."/>
            <person name="Ay H."/>
            <person name="Saygin H."/>
        </authorList>
    </citation>
    <scope>NUCLEOTIDE SEQUENCE [LARGE SCALE GENOMIC DNA]</scope>
    <source>
        <strain evidence="4 5">KC201</strain>
    </source>
</reference>
<feature type="domain" description="ABC transporter" evidence="3">
    <location>
        <begin position="5"/>
        <end position="235"/>
    </location>
</feature>
<gene>
    <name evidence="4" type="ORF">E1267_24245</name>
</gene>
<dbReference type="EMBL" id="SMJZ01000098">
    <property type="protein sequence ID" value="TDC04044.1"/>
    <property type="molecule type" value="Genomic_DNA"/>
</dbReference>
<dbReference type="InterPro" id="IPR017871">
    <property type="entry name" value="ABC_transporter-like_CS"/>
</dbReference>
<evidence type="ECO:0000313" key="5">
    <source>
        <dbReference type="Proteomes" id="UP000295157"/>
    </source>
</evidence>
<dbReference type="Gene3D" id="3.40.50.300">
    <property type="entry name" value="P-loop containing nucleotide triphosphate hydrolases"/>
    <property type="match status" value="1"/>
</dbReference>
<accession>A0A4R4N7M0</accession>
<dbReference type="OrthoDB" id="9788837at2"/>
<protein>
    <submittedName>
        <fullName evidence="4">ABC transporter ATP-binding protein</fullName>
    </submittedName>
</protein>
<dbReference type="Pfam" id="PF00005">
    <property type="entry name" value="ABC_tran"/>
    <property type="match status" value="1"/>
</dbReference>
<dbReference type="Proteomes" id="UP000295157">
    <property type="component" value="Unassembled WGS sequence"/>
</dbReference>
<dbReference type="PANTHER" id="PTHR43582:SF2">
    <property type="entry name" value="LINEARMYCIN RESISTANCE ATP-BINDING PROTEIN LNRL"/>
    <property type="match status" value="1"/>
</dbReference>
<dbReference type="GO" id="GO:0005524">
    <property type="term" value="F:ATP binding"/>
    <property type="evidence" value="ECO:0007669"/>
    <property type="project" value="UniProtKB-KW"/>
</dbReference>
<sequence>MTAALECEGLVKRYGSLLAVDGLKFSVTEGEAYGLLGPNGSGKSTTIEMVVGVLIPDSGTVRVHGHEMARHPLRAKRLVGYVPQEVALYPDLTGRENLRYFGRLFGLRGQRLRRRVAEVLDVVGLADRADERLGTYSGGMQRRVNIAAGLVHEPKVLVLDEPTVGVDPQSRNAILESVERLVAGGTTVLYTSHYMEEVERVCDRVGIIDRGRIIAEGRPEELMATLSPGGRAEVEVDGDVQAAGVAVAALPGVAVTVADHRPRLLLVTWTEGADRLPDVLQALNGVAAVVRTAAVRPSLEEVFLHLTGTSLRD</sequence>
<dbReference type="PANTHER" id="PTHR43582">
    <property type="entry name" value="LINEARMYCIN RESISTANCE ATP-BINDING PROTEIN LNRL"/>
    <property type="match status" value="1"/>
</dbReference>
<dbReference type="InterPro" id="IPR003439">
    <property type="entry name" value="ABC_transporter-like_ATP-bd"/>
</dbReference>
<name>A0A4R4N7M0_9ACTN</name>
<evidence type="ECO:0000256" key="2">
    <source>
        <dbReference type="ARBA" id="ARBA00022840"/>
    </source>
</evidence>
<evidence type="ECO:0000259" key="3">
    <source>
        <dbReference type="PROSITE" id="PS50893"/>
    </source>
</evidence>
<organism evidence="4 5">
    <name type="scientific">Nonomuraea longispora</name>
    <dbReference type="NCBI Taxonomy" id="1848320"/>
    <lineage>
        <taxon>Bacteria</taxon>
        <taxon>Bacillati</taxon>
        <taxon>Actinomycetota</taxon>
        <taxon>Actinomycetes</taxon>
        <taxon>Streptosporangiales</taxon>
        <taxon>Streptosporangiaceae</taxon>
        <taxon>Nonomuraea</taxon>
    </lineage>
</organism>
<dbReference type="SUPFAM" id="SSF52540">
    <property type="entry name" value="P-loop containing nucleoside triphosphate hydrolases"/>
    <property type="match status" value="1"/>
</dbReference>
<dbReference type="SMART" id="SM00382">
    <property type="entry name" value="AAA"/>
    <property type="match status" value="1"/>
</dbReference>